<evidence type="ECO:0000313" key="2">
    <source>
        <dbReference type="Proteomes" id="UP000789920"/>
    </source>
</evidence>
<evidence type="ECO:0000313" key="1">
    <source>
        <dbReference type="EMBL" id="CAG8490128.1"/>
    </source>
</evidence>
<proteinExistence type="predicted"/>
<keyword evidence="2" id="KW-1185">Reference proteome</keyword>
<gene>
    <name evidence="1" type="ORF">RPERSI_LOCUS1353</name>
</gene>
<reference evidence="1" key="1">
    <citation type="submission" date="2021-06" db="EMBL/GenBank/DDBJ databases">
        <authorList>
            <person name="Kallberg Y."/>
            <person name="Tangrot J."/>
            <person name="Rosling A."/>
        </authorList>
    </citation>
    <scope>NUCLEOTIDE SEQUENCE</scope>
    <source>
        <strain evidence="1">MA461A</strain>
    </source>
</reference>
<organism evidence="1 2">
    <name type="scientific">Racocetra persica</name>
    <dbReference type="NCBI Taxonomy" id="160502"/>
    <lineage>
        <taxon>Eukaryota</taxon>
        <taxon>Fungi</taxon>
        <taxon>Fungi incertae sedis</taxon>
        <taxon>Mucoromycota</taxon>
        <taxon>Glomeromycotina</taxon>
        <taxon>Glomeromycetes</taxon>
        <taxon>Diversisporales</taxon>
        <taxon>Gigasporaceae</taxon>
        <taxon>Racocetra</taxon>
    </lineage>
</organism>
<dbReference type="Proteomes" id="UP000789920">
    <property type="component" value="Unassembled WGS sequence"/>
</dbReference>
<sequence length="119" mass="13057">MISFRHFIQLILLTIIPHFIISTTIPHTFYCNHYAPSAASFNTSIANVALKVSAQQGLCVEISSSGEYSNGSTFTVFKITYAKPICFGDIAGVQDSRGSSVWFLSSKGWIWSGLTMNPN</sequence>
<dbReference type="EMBL" id="CAJVQC010001219">
    <property type="protein sequence ID" value="CAG8490128.1"/>
    <property type="molecule type" value="Genomic_DNA"/>
</dbReference>
<protein>
    <submittedName>
        <fullName evidence="1">15880_t:CDS:1</fullName>
    </submittedName>
</protein>
<comment type="caution">
    <text evidence="1">The sequence shown here is derived from an EMBL/GenBank/DDBJ whole genome shotgun (WGS) entry which is preliminary data.</text>
</comment>
<accession>A0ACA9KT08</accession>
<name>A0ACA9KT08_9GLOM</name>